<dbReference type="EMBL" id="KV722457">
    <property type="protein sequence ID" value="OCH88260.1"/>
    <property type="molecule type" value="Genomic_DNA"/>
</dbReference>
<feature type="signal peptide" evidence="1">
    <location>
        <begin position="1"/>
        <end position="21"/>
    </location>
</feature>
<accession>A0A8E2AZC9</accession>
<reference evidence="2 3" key="1">
    <citation type="submission" date="2016-07" db="EMBL/GenBank/DDBJ databases">
        <title>Draft genome of the white-rot fungus Obba rivulosa 3A-2.</title>
        <authorList>
            <consortium name="DOE Joint Genome Institute"/>
            <person name="Miettinen O."/>
            <person name="Riley R."/>
            <person name="Acob R."/>
            <person name="Barry K."/>
            <person name="Cullen D."/>
            <person name="De Vries R."/>
            <person name="Hainaut M."/>
            <person name="Hatakka A."/>
            <person name="Henrissat B."/>
            <person name="Hilden K."/>
            <person name="Kuo R."/>
            <person name="Labutti K."/>
            <person name="Lipzen A."/>
            <person name="Makela M.R."/>
            <person name="Sandor L."/>
            <person name="Spatafora J.W."/>
            <person name="Grigoriev I.V."/>
            <person name="Hibbett D.S."/>
        </authorList>
    </citation>
    <scope>NUCLEOTIDE SEQUENCE [LARGE SCALE GENOMIC DNA]</scope>
    <source>
        <strain evidence="2 3">3A-2</strain>
    </source>
</reference>
<gene>
    <name evidence="2" type="ORF">OBBRIDRAFT_95958</name>
</gene>
<dbReference type="Proteomes" id="UP000250043">
    <property type="component" value="Unassembled WGS sequence"/>
</dbReference>
<sequence length="146" mass="15890">MDGRLLSVFFALGRLLGNIQGAGRTWSASRGRRAGSLDRRMRLGGRRWVGRAPLGPDSSPGVPNTASMRCAAARGSWQEWERSGCPREGACSQLWPGPHWDSQIAFPASGFSCISLVLMAASARSCRICAISITHRSFCALFIHVW</sequence>
<keyword evidence="1" id="KW-0732">Signal</keyword>
<evidence type="ECO:0000256" key="1">
    <source>
        <dbReference type="SAM" id="SignalP"/>
    </source>
</evidence>
<feature type="chain" id="PRO_5034904237" description="Secreted protein" evidence="1">
    <location>
        <begin position="22"/>
        <end position="146"/>
    </location>
</feature>
<name>A0A8E2AZC9_9APHY</name>
<organism evidence="2 3">
    <name type="scientific">Obba rivulosa</name>
    <dbReference type="NCBI Taxonomy" id="1052685"/>
    <lineage>
        <taxon>Eukaryota</taxon>
        <taxon>Fungi</taxon>
        <taxon>Dikarya</taxon>
        <taxon>Basidiomycota</taxon>
        <taxon>Agaricomycotina</taxon>
        <taxon>Agaricomycetes</taxon>
        <taxon>Polyporales</taxon>
        <taxon>Gelatoporiaceae</taxon>
        <taxon>Obba</taxon>
    </lineage>
</organism>
<protein>
    <recommendedName>
        <fullName evidence="4">Secreted protein</fullName>
    </recommendedName>
</protein>
<evidence type="ECO:0000313" key="2">
    <source>
        <dbReference type="EMBL" id="OCH88260.1"/>
    </source>
</evidence>
<proteinExistence type="predicted"/>
<keyword evidence="3" id="KW-1185">Reference proteome</keyword>
<evidence type="ECO:0008006" key="4">
    <source>
        <dbReference type="Google" id="ProtNLM"/>
    </source>
</evidence>
<evidence type="ECO:0000313" key="3">
    <source>
        <dbReference type="Proteomes" id="UP000250043"/>
    </source>
</evidence>
<dbReference type="AlphaFoldDB" id="A0A8E2AZC9"/>